<evidence type="ECO:0000259" key="1">
    <source>
        <dbReference type="PROSITE" id="PS50853"/>
    </source>
</evidence>
<dbReference type="InterPro" id="IPR003961">
    <property type="entry name" value="FN3_dom"/>
</dbReference>
<dbReference type="SUPFAM" id="SSF49265">
    <property type="entry name" value="Fibronectin type III"/>
    <property type="match status" value="1"/>
</dbReference>
<reference evidence="3" key="1">
    <citation type="submission" date="2025-08" db="UniProtKB">
        <authorList>
            <consortium name="RefSeq"/>
        </authorList>
    </citation>
    <scope>IDENTIFICATION</scope>
    <source>
        <tissue evidence="3">Gonad</tissue>
    </source>
</reference>
<accession>A0A6P4YID6</accession>
<dbReference type="RefSeq" id="XP_019616751.1">
    <property type="nucleotide sequence ID" value="XM_019761192.1"/>
</dbReference>
<dbReference type="Gene3D" id="2.60.40.10">
    <property type="entry name" value="Immunoglobulins"/>
    <property type="match status" value="1"/>
</dbReference>
<keyword evidence="2" id="KW-1185">Reference proteome</keyword>
<dbReference type="CDD" id="cd00063">
    <property type="entry name" value="FN3"/>
    <property type="match status" value="1"/>
</dbReference>
<dbReference type="AlphaFoldDB" id="A0A6P4YID6"/>
<dbReference type="InterPro" id="IPR013783">
    <property type="entry name" value="Ig-like_fold"/>
</dbReference>
<evidence type="ECO:0000313" key="3">
    <source>
        <dbReference type="RefSeq" id="XP_019616751.1"/>
    </source>
</evidence>
<sequence length="441" mass="48859">MGDLQELSSIRETILQAREHVQQLEDRLKLLGLAKTQVESSAHEAKSTVEKHFQELKEAICSAIDTRQRELLDRVEEIEVESLEPLRECEDVVKNSIIEDLTVIEEGEKLVEASEVIAAAELKSFCDRNNSRSLNSLPEVPPLSEVPCILLAGLDPACITELPEEIGSDGYVLAHAPVQVEELRERPGGVLASWYEIEDDDIPEKQSPVEYRLQYCCGRVDRVTMNTTKFREAYQGQDTCCTVKHLKLNVDYSFRVCCKMVRGWSPWSIPQVARTTLLQHEWEVAEDSGYTLGNGNTTLTRTSPNAAISVLHSSKSSLLCGDMVTFKVNGTGKTHRGDGLGLVLVQEEDSILQRIGAVCVGSTGVVHVNGKEMTNQLPALTKGTTVTFDTSKVASDTKKLRVSITVADRQVTCEWVPGGDLSEHLYFAACFVHKGWEITVE</sequence>
<proteinExistence type="predicted"/>
<dbReference type="InterPro" id="IPR036116">
    <property type="entry name" value="FN3_sf"/>
</dbReference>
<dbReference type="OrthoDB" id="9984427at2759"/>
<dbReference type="PROSITE" id="PS50853">
    <property type="entry name" value="FN3"/>
    <property type="match status" value="1"/>
</dbReference>
<gene>
    <name evidence="3" type="primary">LOC109464256</name>
</gene>
<feature type="domain" description="Fibronectin type-III" evidence="1">
    <location>
        <begin position="174"/>
        <end position="278"/>
    </location>
</feature>
<dbReference type="KEGG" id="bbel:109464256"/>
<dbReference type="Proteomes" id="UP000515135">
    <property type="component" value="Unplaced"/>
</dbReference>
<dbReference type="GeneID" id="109464256"/>
<protein>
    <submittedName>
        <fullName evidence="3">Cytokine receptor-like factor 3</fullName>
    </submittedName>
</protein>
<evidence type="ECO:0000313" key="2">
    <source>
        <dbReference type="Proteomes" id="UP000515135"/>
    </source>
</evidence>
<organism evidence="2 3">
    <name type="scientific">Branchiostoma belcheri</name>
    <name type="common">Amphioxus</name>
    <dbReference type="NCBI Taxonomy" id="7741"/>
    <lineage>
        <taxon>Eukaryota</taxon>
        <taxon>Metazoa</taxon>
        <taxon>Chordata</taxon>
        <taxon>Cephalochordata</taxon>
        <taxon>Leptocardii</taxon>
        <taxon>Amphioxiformes</taxon>
        <taxon>Branchiostomatidae</taxon>
        <taxon>Branchiostoma</taxon>
    </lineage>
</organism>
<name>A0A6P4YID6_BRABE</name>